<comment type="caution">
    <text evidence="4">The sequence shown here is derived from an EMBL/GenBank/DDBJ whole genome shotgun (WGS) entry which is preliminary data.</text>
</comment>
<keyword evidence="2" id="KW-0067">ATP-binding</keyword>
<evidence type="ECO:0000256" key="1">
    <source>
        <dbReference type="ARBA" id="ARBA00022741"/>
    </source>
</evidence>
<reference evidence="4 5" key="1">
    <citation type="submission" date="2021-01" db="EMBL/GenBank/DDBJ databases">
        <title>Whole genome shotgun sequence of Actinoplanes deccanensis NBRC 13994.</title>
        <authorList>
            <person name="Komaki H."/>
            <person name="Tamura T."/>
        </authorList>
    </citation>
    <scope>NUCLEOTIDE SEQUENCE [LARGE SCALE GENOMIC DNA]</scope>
    <source>
        <strain evidence="4 5">NBRC 13994</strain>
    </source>
</reference>
<proteinExistence type="predicted"/>
<dbReference type="Pfam" id="PF13191">
    <property type="entry name" value="AAA_16"/>
    <property type="match status" value="1"/>
</dbReference>
<dbReference type="PROSITE" id="PS50043">
    <property type="entry name" value="HTH_LUXR_2"/>
    <property type="match status" value="1"/>
</dbReference>
<keyword evidence="5" id="KW-1185">Reference proteome</keyword>
<dbReference type="PANTHER" id="PTHR16305:SF35">
    <property type="entry name" value="TRANSCRIPTIONAL ACTIVATOR DOMAIN"/>
    <property type="match status" value="1"/>
</dbReference>
<dbReference type="EMBL" id="BOMI01000077">
    <property type="protein sequence ID" value="GID75415.1"/>
    <property type="molecule type" value="Genomic_DNA"/>
</dbReference>
<dbReference type="CDD" id="cd06170">
    <property type="entry name" value="LuxR_C_like"/>
    <property type="match status" value="1"/>
</dbReference>
<dbReference type="InterPro" id="IPR000792">
    <property type="entry name" value="Tscrpt_reg_LuxR_C"/>
</dbReference>
<accession>A0ABQ3Y616</accession>
<dbReference type="SUPFAM" id="SSF46894">
    <property type="entry name" value="C-terminal effector domain of the bipartite response regulators"/>
    <property type="match status" value="1"/>
</dbReference>
<dbReference type="InterPro" id="IPR036388">
    <property type="entry name" value="WH-like_DNA-bd_sf"/>
</dbReference>
<evidence type="ECO:0000256" key="2">
    <source>
        <dbReference type="ARBA" id="ARBA00022840"/>
    </source>
</evidence>
<organism evidence="4 5">
    <name type="scientific">Paractinoplanes deccanensis</name>
    <dbReference type="NCBI Taxonomy" id="113561"/>
    <lineage>
        <taxon>Bacteria</taxon>
        <taxon>Bacillati</taxon>
        <taxon>Actinomycetota</taxon>
        <taxon>Actinomycetes</taxon>
        <taxon>Micromonosporales</taxon>
        <taxon>Micromonosporaceae</taxon>
        <taxon>Paractinoplanes</taxon>
    </lineage>
</organism>
<protein>
    <submittedName>
        <fullName evidence="4">Helix-turn-helix transcriptional regulator</fullName>
    </submittedName>
</protein>
<feature type="domain" description="HTH luxR-type" evidence="3">
    <location>
        <begin position="805"/>
        <end position="870"/>
    </location>
</feature>
<dbReference type="PANTHER" id="PTHR16305">
    <property type="entry name" value="TESTICULAR SOLUBLE ADENYLYL CYCLASE"/>
    <property type="match status" value="1"/>
</dbReference>
<dbReference type="InterPro" id="IPR027417">
    <property type="entry name" value="P-loop_NTPase"/>
</dbReference>
<evidence type="ECO:0000259" key="3">
    <source>
        <dbReference type="PROSITE" id="PS50043"/>
    </source>
</evidence>
<keyword evidence="1" id="KW-0547">Nucleotide-binding</keyword>
<dbReference type="PRINTS" id="PR00038">
    <property type="entry name" value="HTHLUXR"/>
</dbReference>
<dbReference type="PROSITE" id="PS00622">
    <property type="entry name" value="HTH_LUXR_1"/>
    <property type="match status" value="1"/>
</dbReference>
<dbReference type="Proteomes" id="UP000609879">
    <property type="component" value="Unassembled WGS sequence"/>
</dbReference>
<sequence length="872" mass="93132">MTPLRGRDAELGLLRAAIRRLADGQGQVVLVRGMPGVGKTRLLAEAVRNTGFDVRHAAGELDRRAVPFAPLLDALPEAAGDDDRRYYVLSRLQEALGDRPMVIVVDDLQWCDPGTLLALRTLPAREAGRPVLWLLATRTEAADADVRSALAVLEDNGARTIELAPLDDATAVAIAADHLGAALDEELTDLVRSAEGRPLLLQELLFGLREEGAVATVDGVAHLTGRHLPARFRHSILRRLASVADTTHELVQVASVLARHVAPDELADLIGLPVATLVPAIQEALAADLLTEDGAGLTFRHDLVREAVESEVPPALRRTLRRQAVNRQLKRGMPVFQVAAMLAETAQQGDLEAVDLLRRATAELAASAPATAAQMSLRAVDLCPPDAPERALIVADAVPLLNRAGAPREAFELADTVLGTDIPPDVEQGIRLGLAGAALQLSFTEATRQAEHGLALPGPLRGPLLAIEAFSLVLAGETETADALLPTARSAVAGDPAAEATLINVESIIRNYHADFTAALRLADRAVQIPAPVSTFWSPEIWQACLRDIVGRSAEALAQADDGVHRAGRSRQPMLLRLWSMTRCRLLLGAGRLDEARAEAEAVLGMSDELGPGNFAEVTAYYVLGRVAVHTGDPALRERGTAYAERMRSDEAPLVRRVGSWLAAQLGEVEATADAEFDRPVSPLLSPIEPTDEPAYIALTLRAGLRDRAAEALAHAERRAAKNPGIVLFAAAAKHARGLFDADRALLLEAAEGYETRPLAQAAAWEHAGELERAEAAYAACGAENDVQRVRAAGVRPRTATRKRPAIGWDSLTPTELAVVRLVAAGASNRAVAEQLYVSPHTVSTHVRHAFAKLGVTSRVELARIALRHDSA</sequence>
<dbReference type="InterPro" id="IPR041664">
    <property type="entry name" value="AAA_16"/>
</dbReference>
<dbReference type="Pfam" id="PF00196">
    <property type="entry name" value="GerE"/>
    <property type="match status" value="1"/>
</dbReference>
<name>A0ABQ3Y616_9ACTN</name>
<dbReference type="SMART" id="SM00421">
    <property type="entry name" value="HTH_LUXR"/>
    <property type="match status" value="1"/>
</dbReference>
<dbReference type="RefSeq" id="WP_203765739.1">
    <property type="nucleotide sequence ID" value="NZ_BAAABO010000019.1"/>
</dbReference>
<dbReference type="SUPFAM" id="SSF52540">
    <property type="entry name" value="P-loop containing nucleoside triphosphate hydrolases"/>
    <property type="match status" value="1"/>
</dbReference>
<dbReference type="InterPro" id="IPR016032">
    <property type="entry name" value="Sig_transdc_resp-reg_C-effctor"/>
</dbReference>
<dbReference type="Gene3D" id="3.40.50.300">
    <property type="entry name" value="P-loop containing nucleotide triphosphate hydrolases"/>
    <property type="match status" value="1"/>
</dbReference>
<gene>
    <name evidence="4" type="ORF">Ade02nite_40560</name>
</gene>
<evidence type="ECO:0000313" key="5">
    <source>
        <dbReference type="Proteomes" id="UP000609879"/>
    </source>
</evidence>
<evidence type="ECO:0000313" key="4">
    <source>
        <dbReference type="EMBL" id="GID75415.1"/>
    </source>
</evidence>
<dbReference type="Gene3D" id="1.10.10.10">
    <property type="entry name" value="Winged helix-like DNA-binding domain superfamily/Winged helix DNA-binding domain"/>
    <property type="match status" value="1"/>
</dbReference>